<sequence>MEKGSSGFGAPP</sequence>
<organism evidence="1">
    <name type="scientific">Arundo donax</name>
    <name type="common">Giant reed</name>
    <name type="synonym">Donax arundinaceus</name>
    <dbReference type="NCBI Taxonomy" id="35708"/>
    <lineage>
        <taxon>Eukaryota</taxon>
        <taxon>Viridiplantae</taxon>
        <taxon>Streptophyta</taxon>
        <taxon>Embryophyta</taxon>
        <taxon>Tracheophyta</taxon>
        <taxon>Spermatophyta</taxon>
        <taxon>Magnoliopsida</taxon>
        <taxon>Liliopsida</taxon>
        <taxon>Poales</taxon>
        <taxon>Poaceae</taxon>
        <taxon>PACMAD clade</taxon>
        <taxon>Arundinoideae</taxon>
        <taxon>Arundineae</taxon>
        <taxon>Arundo</taxon>
    </lineage>
</organism>
<name>A0A0A8Y1H3_ARUDO</name>
<evidence type="ECO:0000313" key="1">
    <source>
        <dbReference type="EMBL" id="JAD18910.1"/>
    </source>
</evidence>
<reference evidence="1" key="1">
    <citation type="submission" date="2014-09" db="EMBL/GenBank/DDBJ databases">
        <authorList>
            <person name="Magalhaes I.L.F."/>
            <person name="Oliveira U."/>
            <person name="Santos F.R."/>
            <person name="Vidigal T.H.D.A."/>
            <person name="Brescovit A.D."/>
            <person name="Santos A.J."/>
        </authorList>
    </citation>
    <scope>NUCLEOTIDE SEQUENCE</scope>
    <source>
        <tissue evidence="1">Shoot tissue taken approximately 20 cm above the soil surface</tissue>
    </source>
</reference>
<proteinExistence type="predicted"/>
<accession>A0A0A8Y1H3</accession>
<reference evidence="1" key="2">
    <citation type="journal article" date="2015" name="Data Brief">
        <title>Shoot transcriptome of the giant reed, Arundo donax.</title>
        <authorList>
            <person name="Barrero R.A."/>
            <person name="Guerrero F.D."/>
            <person name="Moolhuijzen P."/>
            <person name="Goolsby J.A."/>
            <person name="Tidwell J."/>
            <person name="Bellgard S.E."/>
            <person name="Bellgard M.I."/>
        </authorList>
    </citation>
    <scope>NUCLEOTIDE SEQUENCE</scope>
    <source>
        <tissue evidence="1">Shoot tissue taken approximately 20 cm above the soil surface</tissue>
    </source>
</reference>
<dbReference type="EMBL" id="GBRH01278985">
    <property type="protein sequence ID" value="JAD18910.1"/>
    <property type="molecule type" value="Transcribed_RNA"/>
</dbReference>
<protein>
    <submittedName>
        <fullName evidence="1">Uncharacterized protein</fullName>
    </submittedName>
</protein>